<dbReference type="EMBL" id="ML735295">
    <property type="protein sequence ID" value="KAE8387312.1"/>
    <property type="molecule type" value="Genomic_DNA"/>
</dbReference>
<organism evidence="2">
    <name type="scientific">Petromyces alliaceus</name>
    <name type="common">Aspergillus alliaceus</name>
    <dbReference type="NCBI Taxonomy" id="209559"/>
    <lineage>
        <taxon>Eukaryota</taxon>
        <taxon>Fungi</taxon>
        <taxon>Dikarya</taxon>
        <taxon>Ascomycota</taxon>
        <taxon>Pezizomycotina</taxon>
        <taxon>Eurotiomycetes</taxon>
        <taxon>Eurotiomycetidae</taxon>
        <taxon>Eurotiales</taxon>
        <taxon>Aspergillaceae</taxon>
        <taxon>Aspergillus</taxon>
        <taxon>Aspergillus subgen. Circumdati</taxon>
    </lineage>
</organism>
<evidence type="ECO:0000313" key="2">
    <source>
        <dbReference type="EMBL" id="KAE8387312.1"/>
    </source>
</evidence>
<keyword evidence="1" id="KW-1133">Transmembrane helix</keyword>
<dbReference type="OrthoDB" id="6730379at2759"/>
<feature type="transmembrane region" description="Helical" evidence="1">
    <location>
        <begin position="81"/>
        <end position="101"/>
    </location>
</feature>
<keyword evidence="1" id="KW-0472">Membrane</keyword>
<reference evidence="2" key="1">
    <citation type="submission" date="2019-04" db="EMBL/GenBank/DDBJ databases">
        <title>Friends and foes A comparative genomics studyof 23 Aspergillus species from section Flavi.</title>
        <authorList>
            <consortium name="DOE Joint Genome Institute"/>
            <person name="Kjaerbolling I."/>
            <person name="Vesth T."/>
            <person name="Frisvad J.C."/>
            <person name="Nybo J.L."/>
            <person name="Theobald S."/>
            <person name="Kildgaard S."/>
            <person name="Isbrandt T."/>
            <person name="Kuo A."/>
            <person name="Sato A."/>
            <person name="Lyhne E.K."/>
            <person name="Kogle M.E."/>
            <person name="Wiebenga A."/>
            <person name="Kun R.S."/>
            <person name="Lubbers R.J."/>
            <person name="Makela M.R."/>
            <person name="Barry K."/>
            <person name="Chovatia M."/>
            <person name="Clum A."/>
            <person name="Daum C."/>
            <person name="Haridas S."/>
            <person name="He G."/>
            <person name="LaButti K."/>
            <person name="Lipzen A."/>
            <person name="Mondo S."/>
            <person name="Riley R."/>
            <person name="Salamov A."/>
            <person name="Simmons B.A."/>
            <person name="Magnuson J.K."/>
            <person name="Henrissat B."/>
            <person name="Mortensen U.H."/>
            <person name="Larsen T.O."/>
            <person name="Devries R.P."/>
            <person name="Grigoriev I.V."/>
            <person name="Machida M."/>
            <person name="Baker S.E."/>
            <person name="Andersen M.R."/>
        </authorList>
    </citation>
    <scope>NUCLEOTIDE SEQUENCE [LARGE SCALE GENOMIC DNA]</scope>
    <source>
        <strain evidence="2">IBT 14317</strain>
    </source>
</reference>
<keyword evidence="1" id="KW-0812">Transmembrane</keyword>
<feature type="transmembrane region" description="Helical" evidence="1">
    <location>
        <begin position="186"/>
        <end position="207"/>
    </location>
</feature>
<sequence length="303" mass="33408">MKFIFCILRLLLARNLMLFIDKATLGYAVLLGLMEETHIDYSGLIPLRLFFGLVEATVIPALEMAMIMFFTPKDLHALQPVSWIACFGCPIPIGLLGYTLLFSKSLFFYPSNPMTTQFLSTEEKVHIIRRVQAATRSAIDQKQSLLYLQLGVSDLGSTLVWVAAGGFAMVVAVVSSLSLKLWPNYSAYWATLWCFPAVAGGIGMVAFPWDRMISLLACLLLACNTWGMSYIIPLGCAASSCAGNDSLIIRWILARRNKERYAWIEEQVAAGNLGTGVVEVSVSTLDLADLESICIFTRSGLIH</sequence>
<dbReference type="SUPFAM" id="SSF103473">
    <property type="entry name" value="MFS general substrate transporter"/>
    <property type="match status" value="1"/>
</dbReference>
<gene>
    <name evidence="2" type="ORF">BDV23DRAFT_174779</name>
</gene>
<feature type="transmembrane region" description="Helical" evidence="1">
    <location>
        <begin position="158"/>
        <end position="179"/>
    </location>
</feature>
<evidence type="ECO:0000256" key="1">
    <source>
        <dbReference type="SAM" id="Phobius"/>
    </source>
</evidence>
<accession>A0A5N7BZN9</accession>
<dbReference type="InterPro" id="IPR036259">
    <property type="entry name" value="MFS_trans_sf"/>
</dbReference>
<proteinExistence type="predicted"/>
<name>A0A5N7BZN9_PETAA</name>
<dbReference type="Proteomes" id="UP000326877">
    <property type="component" value="Unassembled WGS sequence"/>
</dbReference>
<evidence type="ECO:0008006" key="3">
    <source>
        <dbReference type="Google" id="ProtNLM"/>
    </source>
</evidence>
<dbReference type="AlphaFoldDB" id="A0A5N7BZN9"/>
<feature type="transmembrane region" description="Helical" evidence="1">
    <location>
        <begin position="49"/>
        <end position="69"/>
    </location>
</feature>
<protein>
    <recommendedName>
        <fullName evidence="3">Major facilitator superfamily domain-containing protein</fullName>
    </recommendedName>
</protein>
<feature type="transmembrane region" description="Helical" evidence="1">
    <location>
        <begin position="213"/>
        <end position="232"/>
    </location>
</feature>